<evidence type="ECO:0000313" key="2">
    <source>
        <dbReference type="EMBL" id="ANY20649.1"/>
    </source>
</evidence>
<dbReference type="PANTHER" id="PTHR43792:SF1">
    <property type="entry name" value="N-ACETYLTRANSFERASE DOMAIN-CONTAINING PROTEIN"/>
    <property type="match status" value="1"/>
</dbReference>
<dbReference type="InterPro" id="IPR016181">
    <property type="entry name" value="Acyl_CoA_acyltransferase"/>
</dbReference>
<dbReference type="EMBL" id="CP016591">
    <property type="protein sequence ID" value="ANY20649.1"/>
    <property type="molecule type" value="Genomic_DNA"/>
</dbReference>
<dbReference type="RefSeq" id="WP_067679676.1">
    <property type="nucleotide sequence ID" value="NZ_CP016591.1"/>
</dbReference>
<organism evidence="2 3">
    <name type="scientific">Tsuneonella dongtanensis</name>
    <dbReference type="NCBI Taxonomy" id="692370"/>
    <lineage>
        <taxon>Bacteria</taxon>
        <taxon>Pseudomonadati</taxon>
        <taxon>Pseudomonadota</taxon>
        <taxon>Alphaproteobacteria</taxon>
        <taxon>Sphingomonadales</taxon>
        <taxon>Erythrobacteraceae</taxon>
        <taxon>Tsuneonella</taxon>
    </lineage>
</organism>
<dbReference type="Pfam" id="PF13302">
    <property type="entry name" value="Acetyltransf_3"/>
    <property type="match status" value="1"/>
</dbReference>
<dbReference type="KEGG" id="ado:A6F68_02147"/>
<dbReference type="SUPFAM" id="SSF55729">
    <property type="entry name" value="Acyl-CoA N-acyltransferases (Nat)"/>
    <property type="match status" value="1"/>
</dbReference>
<dbReference type="GO" id="GO:0016747">
    <property type="term" value="F:acyltransferase activity, transferring groups other than amino-acyl groups"/>
    <property type="evidence" value="ECO:0007669"/>
    <property type="project" value="InterPro"/>
</dbReference>
<dbReference type="PATRIC" id="fig|692370.5.peg.2160"/>
<accession>A0A1B2AET0</accession>
<reference evidence="2 3" key="1">
    <citation type="submission" date="2016-07" db="EMBL/GenBank/DDBJ databases">
        <title>Complete genome sequence of Altererythrobacter dongtanensis KCTC 22672, a type strain with esterase isolated from tidal flat.</title>
        <authorList>
            <person name="Cheng H."/>
            <person name="Wu Y.-H."/>
            <person name="Zhou P."/>
            <person name="Huo Y.-Y."/>
            <person name="Wang C.-S."/>
            <person name="Xu X.-W."/>
        </authorList>
    </citation>
    <scope>NUCLEOTIDE SEQUENCE [LARGE SCALE GENOMIC DNA]</scope>
    <source>
        <strain evidence="2 3">KCTC 22672</strain>
    </source>
</reference>
<evidence type="ECO:0000259" key="1">
    <source>
        <dbReference type="PROSITE" id="PS51186"/>
    </source>
</evidence>
<proteinExistence type="predicted"/>
<evidence type="ECO:0000313" key="3">
    <source>
        <dbReference type="Proteomes" id="UP000092932"/>
    </source>
</evidence>
<dbReference type="PANTHER" id="PTHR43792">
    <property type="entry name" value="GNAT FAMILY, PUTATIVE (AFU_ORTHOLOGUE AFUA_3G00765)-RELATED-RELATED"/>
    <property type="match status" value="1"/>
</dbReference>
<name>A0A1B2AET0_9SPHN</name>
<dbReference type="InterPro" id="IPR000182">
    <property type="entry name" value="GNAT_dom"/>
</dbReference>
<gene>
    <name evidence="2" type="ORF">A6F68_02147</name>
</gene>
<dbReference type="Gene3D" id="3.40.630.30">
    <property type="match status" value="1"/>
</dbReference>
<dbReference type="STRING" id="692370.A6F68_02147"/>
<dbReference type="AlphaFoldDB" id="A0A1B2AET0"/>
<feature type="domain" description="N-acetyltransferase" evidence="1">
    <location>
        <begin position="12"/>
        <end position="165"/>
    </location>
</feature>
<dbReference type="Proteomes" id="UP000092932">
    <property type="component" value="Chromosome"/>
</dbReference>
<keyword evidence="3" id="KW-1185">Reference proteome</keyword>
<dbReference type="InterPro" id="IPR051531">
    <property type="entry name" value="N-acetyltransferase"/>
</dbReference>
<protein>
    <recommendedName>
        <fullName evidence="1">N-acetyltransferase domain-containing protein</fullName>
    </recommendedName>
</protein>
<dbReference type="PROSITE" id="PS51186">
    <property type="entry name" value="GNAT"/>
    <property type="match status" value="1"/>
</dbReference>
<sequence length="182" mass="20222">MNGYPVLFTERLILRVPEAADLDGFAEMGADEESMRYIGGHGPRATAWRVLSTIRGAWDITSYSMFSVIERETGEWVGRVGPWEPEGWPGHEIGWGVHKKFAGKGYAYEAAVASMDFAFDVLGWDKVIHIIDPANVRSVALAKRLGSANLGPTRMPAPFDDKAVDAWGQTADQWRARRIERG</sequence>
<dbReference type="OrthoDB" id="6293260at2"/>